<evidence type="ECO:0000256" key="1">
    <source>
        <dbReference type="ARBA" id="ARBA00022741"/>
    </source>
</evidence>
<dbReference type="PANTHER" id="PTHR43309">
    <property type="entry name" value="5-OXOPROLINASE SUBUNIT C"/>
    <property type="match status" value="1"/>
</dbReference>
<evidence type="ECO:0000256" key="3">
    <source>
        <dbReference type="ARBA" id="ARBA00022840"/>
    </source>
</evidence>
<feature type="domain" description="Carboxyltransferase" evidence="4">
    <location>
        <begin position="23"/>
        <end position="299"/>
    </location>
</feature>
<dbReference type="AlphaFoldDB" id="A0A085JBG7"/>
<dbReference type="eggNOG" id="COG1984">
    <property type="taxonomic scope" value="Bacteria"/>
</dbReference>
<organism evidence="5 6">
    <name type="scientific">Tatumella ptyseos ATCC 33301</name>
    <dbReference type="NCBI Taxonomy" id="1005995"/>
    <lineage>
        <taxon>Bacteria</taxon>
        <taxon>Pseudomonadati</taxon>
        <taxon>Pseudomonadota</taxon>
        <taxon>Gammaproteobacteria</taxon>
        <taxon>Enterobacterales</taxon>
        <taxon>Erwiniaceae</taxon>
        <taxon>Tatumella</taxon>
    </lineage>
</organism>
<dbReference type="EC" id="5.2.1.8" evidence="5"/>
<dbReference type="PANTHER" id="PTHR43309:SF3">
    <property type="entry name" value="5-OXOPROLINASE SUBUNIT C"/>
    <property type="match status" value="1"/>
</dbReference>
<dbReference type="Proteomes" id="UP000028602">
    <property type="component" value="Unassembled WGS sequence"/>
</dbReference>
<dbReference type="InterPro" id="IPR052708">
    <property type="entry name" value="PxpC"/>
</dbReference>
<keyword evidence="1" id="KW-0547">Nucleotide-binding</keyword>
<dbReference type="NCBIfam" id="NF045499">
    <property type="entry name" value="PxpC_5OPro"/>
    <property type="match status" value="1"/>
</dbReference>
<evidence type="ECO:0000313" key="5">
    <source>
        <dbReference type="EMBL" id="KFD17813.1"/>
    </source>
</evidence>
<dbReference type="NCBIfam" id="TIGR00724">
    <property type="entry name" value="urea_amlyse_rel"/>
    <property type="match status" value="1"/>
</dbReference>
<dbReference type="EC" id="3.5.1.54" evidence="5"/>
<evidence type="ECO:0000313" key="6">
    <source>
        <dbReference type="Proteomes" id="UP000028602"/>
    </source>
</evidence>
<evidence type="ECO:0000256" key="2">
    <source>
        <dbReference type="ARBA" id="ARBA00022801"/>
    </source>
</evidence>
<keyword evidence="3" id="KW-0067">ATP-binding</keyword>
<dbReference type="SMART" id="SM00797">
    <property type="entry name" value="AHS2"/>
    <property type="match status" value="1"/>
</dbReference>
<dbReference type="GO" id="GO:0003755">
    <property type="term" value="F:peptidyl-prolyl cis-trans isomerase activity"/>
    <property type="evidence" value="ECO:0007669"/>
    <property type="project" value="UniProtKB-EC"/>
</dbReference>
<dbReference type="InterPro" id="IPR053526">
    <property type="entry name" value="5-oxoprolinase_subunit"/>
</dbReference>
<keyword evidence="5" id="KW-0413">Isomerase</keyword>
<accession>A0A085JBG7</accession>
<name>A0A085JBG7_9GAMM</name>
<dbReference type="GO" id="GO:0005524">
    <property type="term" value="F:ATP binding"/>
    <property type="evidence" value="ECO:0007669"/>
    <property type="project" value="UniProtKB-KW"/>
</dbReference>
<dbReference type="InterPro" id="IPR003778">
    <property type="entry name" value="CT_A_B"/>
</dbReference>
<dbReference type="InterPro" id="IPR029000">
    <property type="entry name" value="Cyclophilin-like_dom_sf"/>
</dbReference>
<sequence>MLTILRAGMATSVQDAGRYHYSQSGISLSGALDLPAMKTANLLAGNPENSAVLEVTFGQAQFIFGRDSWFALTGAGCEAELEGKPVWTGWRTFARAGQVLTLHRALRGVRSYLAINGGFDLPEVMGSVSTDLKAGFGGWQGRYLRDGDQLPLNPPTREFSHSAGVRQLLWGNRVRVIPGPEYHEFSRGSGQAFWRTGWTLSAQSNRMGFRLQGRQLQRPCGRELLSHAVLPGTIQVTNGGQPVVLMADAQTTGGYPRIGVVISADLYHLAQIRPGEPIHFVHCTHEEALRAKQHQQHVLKMMEWGLSER</sequence>
<dbReference type="Gene3D" id="2.40.100.10">
    <property type="entry name" value="Cyclophilin-like"/>
    <property type="match status" value="1"/>
</dbReference>
<proteinExistence type="predicted"/>
<keyword evidence="6" id="KW-1185">Reference proteome</keyword>
<dbReference type="EMBL" id="JMPR01000043">
    <property type="protein sequence ID" value="KFD17813.1"/>
    <property type="molecule type" value="Genomic_DNA"/>
</dbReference>
<dbReference type="OrthoDB" id="9768696at2"/>
<dbReference type="SUPFAM" id="SSF50891">
    <property type="entry name" value="Cyclophilin-like"/>
    <property type="match status" value="1"/>
</dbReference>
<dbReference type="RefSeq" id="WP_029991640.1">
    <property type="nucleotide sequence ID" value="NZ_ATMJ01000072.1"/>
</dbReference>
<comment type="caution">
    <text evidence="5">The sequence shown here is derived from an EMBL/GenBank/DDBJ whole genome shotgun (WGS) entry which is preliminary data.</text>
</comment>
<reference evidence="5 6" key="1">
    <citation type="submission" date="2014-05" db="EMBL/GenBank/DDBJ databases">
        <title>ATOL: Assembling a taxonomically balanced genome-scale reconstruction of the evolutionary history of the Enterobacteriaceae.</title>
        <authorList>
            <person name="Plunkett G.III."/>
            <person name="Neeno-Eckwall E.C."/>
            <person name="Glasner J.D."/>
            <person name="Perna N.T."/>
        </authorList>
    </citation>
    <scope>NUCLEOTIDE SEQUENCE [LARGE SCALE GENOMIC DNA]</scope>
    <source>
        <strain evidence="5 6">ATCC 33301</strain>
    </source>
</reference>
<gene>
    <name evidence="5" type="ORF">GTPT_2854</name>
</gene>
<evidence type="ECO:0000259" key="4">
    <source>
        <dbReference type="SMART" id="SM00797"/>
    </source>
</evidence>
<dbReference type="Pfam" id="PF02626">
    <property type="entry name" value="CT_A_B"/>
    <property type="match status" value="1"/>
</dbReference>
<protein>
    <submittedName>
        <fullName evidence="5">Allophanate hydrolase 2 subunit 2</fullName>
        <ecNumber evidence="5">3.5.1.54</ecNumber>
        <ecNumber evidence="5">5.2.1.8</ecNumber>
    </submittedName>
</protein>
<dbReference type="GO" id="GO:0004039">
    <property type="term" value="F:allophanate hydrolase activity"/>
    <property type="evidence" value="ECO:0007669"/>
    <property type="project" value="UniProtKB-EC"/>
</dbReference>
<keyword evidence="2 5" id="KW-0378">Hydrolase</keyword>